<feature type="compositionally biased region" description="Low complexity" evidence="1">
    <location>
        <begin position="400"/>
        <end position="423"/>
    </location>
</feature>
<feature type="region of interest" description="Disordered" evidence="1">
    <location>
        <begin position="343"/>
        <end position="372"/>
    </location>
</feature>
<evidence type="ECO:0000313" key="2">
    <source>
        <dbReference type="EMBL" id="GKT36545.1"/>
    </source>
</evidence>
<feature type="region of interest" description="Disordered" evidence="1">
    <location>
        <begin position="39"/>
        <end position="62"/>
    </location>
</feature>
<comment type="caution">
    <text evidence="2">The sequence shown here is derived from an EMBL/GenBank/DDBJ whole genome shotgun (WGS) entry which is preliminary data.</text>
</comment>
<gene>
    <name evidence="2" type="ORF">ADUPG1_009491</name>
</gene>
<evidence type="ECO:0000313" key="3">
    <source>
        <dbReference type="Proteomes" id="UP001057375"/>
    </source>
</evidence>
<feature type="compositionally biased region" description="Acidic residues" evidence="1">
    <location>
        <begin position="544"/>
        <end position="554"/>
    </location>
</feature>
<name>A0ABQ5KVR3_9EUKA</name>
<accession>A0ABQ5KVR3</accession>
<organism evidence="2 3">
    <name type="scientific">Aduncisulcus paluster</name>
    <dbReference type="NCBI Taxonomy" id="2918883"/>
    <lineage>
        <taxon>Eukaryota</taxon>
        <taxon>Metamonada</taxon>
        <taxon>Carpediemonas-like organisms</taxon>
        <taxon>Aduncisulcus</taxon>
    </lineage>
</organism>
<reference evidence="2" key="1">
    <citation type="submission" date="2022-03" db="EMBL/GenBank/DDBJ databases">
        <title>Draft genome sequence of Aduncisulcus paluster, a free-living microaerophilic Fornicata.</title>
        <authorList>
            <person name="Yuyama I."/>
            <person name="Kume K."/>
            <person name="Tamura T."/>
            <person name="Inagaki Y."/>
            <person name="Hashimoto T."/>
        </authorList>
    </citation>
    <scope>NUCLEOTIDE SEQUENCE</scope>
    <source>
        <strain evidence="2">NY0171</strain>
    </source>
</reference>
<feature type="region of interest" description="Disordered" evidence="1">
    <location>
        <begin position="144"/>
        <end position="171"/>
    </location>
</feature>
<sequence>MQYAISLSDITGEDEQVAQYMKELACGDEFVLYDGKEDQTSSIPYSLPSPPPPPPPSPPPIMTPSLDMLDSYSSLSSALFNAYSWTCPSAYFSDSVLSWFDIIRHNYQSQMERSMGREFIPTLPDVGDVRGWLAIFTPWLSEGSKSKNHSKISGAYPHGTRSSKKSLSQGSRVSYRQFDGFSQSSKEEEMRMADDDMPIIGKRRTMRDQQVSLPTAEVMAGACQTSLEFGLCILSNEMRKTMINDIGIDVFEGIFHEERGGKWLSETLSSAEPGFSSRDHISSRRTVSDKRNVEKEEEEDASDPLLPFSRRSINIFSTPRRKSLCEQVRERIEEVISIHKDHDLQFEDYDEDNEDASPESDTGIPPMEYHSYRRNTESDDGVIRSLTQKMPQPPPPSSLPPSLSARSYASDSSSSTSSSTTSTGFIPSLPHIPTSCSLPSLSTLSSPSPITSLSSLSFVLDDSIPSMSEARFSSEILQWAISILTGLSFPMSEDAQAAAHKLAQTLCVERRSICDIEEREKLYMAFRDGHGARLRDDQSGSMHEEEEGDDNDDDYSLSGLQKYVIQLNTLILILKKLGFCGEDLCYHFK</sequence>
<feature type="region of interest" description="Disordered" evidence="1">
    <location>
        <begin position="386"/>
        <end position="423"/>
    </location>
</feature>
<dbReference type="EMBL" id="BQXS01011249">
    <property type="protein sequence ID" value="GKT36545.1"/>
    <property type="molecule type" value="Genomic_DNA"/>
</dbReference>
<dbReference type="Proteomes" id="UP001057375">
    <property type="component" value="Unassembled WGS sequence"/>
</dbReference>
<feature type="region of interest" description="Disordered" evidence="1">
    <location>
        <begin position="269"/>
        <end position="304"/>
    </location>
</feature>
<feature type="region of interest" description="Disordered" evidence="1">
    <location>
        <begin position="532"/>
        <end position="554"/>
    </location>
</feature>
<keyword evidence="3" id="KW-1185">Reference proteome</keyword>
<protein>
    <submittedName>
        <fullName evidence="2">Uncharacterized protein</fullName>
    </submittedName>
</protein>
<feature type="compositionally biased region" description="Acidic residues" evidence="1">
    <location>
        <begin position="346"/>
        <end position="358"/>
    </location>
</feature>
<evidence type="ECO:0000256" key="1">
    <source>
        <dbReference type="SAM" id="MobiDB-lite"/>
    </source>
</evidence>
<feature type="compositionally biased region" description="Basic and acidic residues" evidence="1">
    <location>
        <begin position="277"/>
        <end position="294"/>
    </location>
</feature>
<feature type="compositionally biased region" description="Pro residues" evidence="1">
    <location>
        <begin position="47"/>
        <end position="62"/>
    </location>
</feature>
<proteinExistence type="predicted"/>